<evidence type="ECO:0000256" key="6">
    <source>
        <dbReference type="ARBA" id="ARBA00022679"/>
    </source>
</evidence>
<evidence type="ECO:0000256" key="3">
    <source>
        <dbReference type="ARBA" id="ARBA00011946"/>
    </source>
</evidence>
<accession>A0ABS8T670</accession>
<comment type="catalytic activity">
    <reaction evidence="1">
        <text>1-(5-phospho-beta-D-ribosyl)-ATP + diphosphate = 5-phospho-alpha-D-ribose 1-diphosphate + ATP</text>
        <dbReference type="Rhea" id="RHEA:18473"/>
        <dbReference type="ChEBI" id="CHEBI:30616"/>
        <dbReference type="ChEBI" id="CHEBI:33019"/>
        <dbReference type="ChEBI" id="CHEBI:58017"/>
        <dbReference type="ChEBI" id="CHEBI:73183"/>
        <dbReference type="EC" id="2.4.2.17"/>
    </reaction>
</comment>
<evidence type="ECO:0000256" key="2">
    <source>
        <dbReference type="ARBA" id="ARBA00004667"/>
    </source>
</evidence>
<proteinExistence type="predicted"/>
<dbReference type="InterPro" id="IPR013115">
    <property type="entry name" value="HisG_C"/>
</dbReference>
<dbReference type="InterPro" id="IPR011322">
    <property type="entry name" value="N-reg_PII-like_a/b"/>
</dbReference>
<keyword evidence="11" id="KW-1185">Reference proteome</keyword>
<dbReference type="InterPro" id="IPR013820">
    <property type="entry name" value="ATP_PRibTrfase_cat"/>
</dbReference>
<dbReference type="NCBIfam" id="TIGR03455">
    <property type="entry name" value="HisG_C-term"/>
    <property type="match status" value="1"/>
</dbReference>
<dbReference type="Proteomes" id="UP000823775">
    <property type="component" value="Unassembled WGS sequence"/>
</dbReference>
<dbReference type="SUPFAM" id="SSF53850">
    <property type="entry name" value="Periplasmic binding protein-like II"/>
    <property type="match status" value="1"/>
</dbReference>
<evidence type="ECO:0000256" key="5">
    <source>
        <dbReference type="ARBA" id="ARBA00022676"/>
    </source>
</evidence>
<keyword evidence="4" id="KW-0028">Amino-acid biosynthesis</keyword>
<comment type="pathway">
    <text evidence="2">Amino-acid biosynthesis; L-histidine biosynthesis; L-histidine from 5-phospho-alpha-D-ribose 1-diphosphate: step 1/9.</text>
</comment>
<evidence type="ECO:0000313" key="10">
    <source>
        <dbReference type="EMBL" id="MCD7466351.1"/>
    </source>
</evidence>
<dbReference type="PANTHER" id="PTHR21403:SF8">
    <property type="entry name" value="ATP PHOSPHORIBOSYLTRANSFERASE"/>
    <property type="match status" value="1"/>
</dbReference>
<evidence type="ECO:0000256" key="7">
    <source>
        <dbReference type="ARBA" id="ARBA00023102"/>
    </source>
</evidence>
<organism evidence="10 11">
    <name type="scientific">Datura stramonium</name>
    <name type="common">Jimsonweed</name>
    <name type="synonym">Common thornapple</name>
    <dbReference type="NCBI Taxonomy" id="4076"/>
    <lineage>
        <taxon>Eukaryota</taxon>
        <taxon>Viridiplantae</taxon>
        <taxon>Streptophyta</taxon>
        <taxon>Embryophyta</taxon>
        <taxon>Tracheophyta</taxon>
        <taxon>Spermatophyta</taxon>
        <taxon>Magnoliopsida</taxon>
        <taxon>eudicotyledons</taxon>
        <taxon>Gunneridae</taxon>
        <taxon>Pentapetalae</taxon>
        <taxon>asterids</taxon>
        <taxon>lamiids</taxon>
        <taxon>Solanales</taxon>
        <taxon>Solanaceae</taxon>
        <taxon>Solanoideae</taxon>
        <taxon>Datureae</taxon>
        <taxon>Datura</taxon>
    </lineage>
</organism>
<dbReference type="Gene3D" id="3.30.70.120">
    <property type="match status" value="1"/>
</dbReference>
<evidence type="ECO:0000256" key="4">
    <source>
        <dbReference type="ARBA" id="ARBA00022605"/>
    </source>
</evidence>
<dbReference type="EC" id="2.4.2.17" evidence="3"/>
<keyword evidence="7" id="KW-0368">Histidine biosynthesis</keyword>
<protein>
    <recommendedName>
        <fullName evidence="3">ATP phosphoribosyltransferase</fullName>
        <ecNumber evidence="3">2.4.2.17</ecNumber>
    </recommendedName>
</protein>
<comment type="caution">
    <text evidence="10">The sequence shown here is derived from an EMBL/GenBank/DDBJ whole genome shotgun (WGS) entry which is preliminary data.</text>
</comment>
<dbReference type="Gene3D" id="3.40.190.10">
    <property type="entry name" value="Periplasmic binding protein-like II"/>
    <property type="match status" value="2"/>
</dbReference>
<dbReference type="InterPro" id="IPR015867">
    <property type="entry name" value="N-reg_PII/ATP_PRibTrfase_C"/>
</dbReference>
<dbReference type="Pfam" id="PF08029">
    <property type="entry name" value="HisG_C"/>
    <property type="match status" value="1"/>
</dbReference>
<keyword evidence="6" id="KW-0808">Transferase</keyword>
<sequence length="394" mass="43038">MSAVQTFFLQGSVSTLRSPHSSVTSCRKVSVKFTVSCCSAASPMTVVNGNVDNRPSDRSEVRLGLPSKGRMAADSLDLLKDCQLSVRQVNPRQYVAEIPQISNLEVWFQRPKDIVRKLVSGDLDLGIVGLDTVCEYGQGDKDLIIVHDALEYGDCRLSLAIPKYGIFENVNSMKELAEMPQWTPERPLRVATGFTYMGPKFMKENGLKHVTFSTADGALEAAPAMGIADAIVDLVSSGTTLRENNLKEIEGGVIVQSQAVLVAGRKSLMQRKGVLDITHEMLERLEAHLRAVGQFTVTANMRGSSAEEVAERILSQTSLSGLQGPTISPVFCKRDGRVTADYFAIVICVPKKALYKSVQQLRAIGGSGVLISPLTYIFDEETPRWRQLLSTLGL</sequence>
<keyword evidence="5 10" id="KW-0328">Glycosyltransferase</keyword>
<reference evidence="10 11" key="1">
    <citation type="journal article" date="2021" name="BMC Genomics">
        <title>Datura genome reveals duplications of psychoactive alkaloid biosynthetic genes and high mutation rate following tissue culture.</title>
        <authorList>
            <person name="Rajewski A."/>
            <person name="Carter-House D."/>
            <person name="Stajich J."/>
            <person name="Litt A."/>
        </authorList>
    </citation>
    <scope>NUCLEOTIDE SEQUENCE [LARGE SCALE GENOMIC DNA]</scope>
    <source>
        <strain evidence="10">AR-01</strain>
    </source>
</reference>
<evidence type="ECO:0000256" key="1">
    <source>
        <dbReference type="ARBA" id="ARBA00000915"/>
    </source>
</evidence>
<name>A0ABS8T670_DATST</name>
<dbReference type="Pfam" id="PF01634">
    <property type="entry name" value="HisG"/>
    <property type="match status" value="1"/>
</dbReference>
<dbReference type="PROSITE" id="PS01316">
    <property type="entry name" value="ATP_P_PHORIBOSYLTR"/>
    <property type="match status" value="1"/>
</dbReference>
<dbReference type="InterPro" id="IPR001348">
    <property type="entry name" value="ATP_PRibTrfase_HisG"/>
</dbReference>
<evidence type="ECO:0000313" key="11">
    <source>
        <dbReference type="Proteomes" id="UP000823775"/>
    </source>
</evidence>
<feature type="domain" description="ATP phosphoribosyltransferase catalytic" evidence="8">
    <location>
        <begin position="110"/>
        <end position="285"/>
    </location>
</feature>
<evidence type="ECO:0000259" key="8">
    <source>
        <dbReference type="Pfam" id="PF01634"/>
    </source>
</evidence>
<dbReference type="CDD" id="cd13593">
    <property type="entry name" value="PBP2_HisGL3"/>
    <property type="match status" value="1"/>
</dbReference>
<dbReference type="SUPFAM" id="SSF54913">
    <property type="entry name" value="GlnB-like"/>
    <property type="match status" value="1"/>
</dbReference>
<dbReference type="NCBIfam" id="TIGR00070">
    <property type="entry name" value="hisG"/>
    <property type="match status" value="1"/>
</dbReference>
<dbReference type="GO" id="GO:0016757">
    <property type="term" value="F:glycosyltransferase activity"/>
    <property type="evidence" value="ECO:0007669"/>
    <property type="project" value="UniProtKB-KW"/>
</dbReference>
<gene>
    <name evidence="10" type="primary">HISN1B</name>
    <name evidence="10" type="ORF">HAX54_002961</name>
</gene>
<dbReference type="PANTHER" id="PTHR21403">
    <property type="entry name" value="ATP PHOSPHORIBOSYLTRANSFERASE ATP-PRTASE"/>
    <property type="match status" value="1"/>
</dbReference>
<dbReference type="InterPro" id="IPR018198">
    <property type="entry name" value="ATP_PRibTrfase_CS"/>
</dbReference>
<dbReference type="EMBL" id="JACEIK010001132">
    <property type="protein sequence ID" value="MCD7466351.1"/>
    <property type="molecule type" value="Genomic_DNA"/>
</dbReference>
<feature type="domain" description="Histidine biosynthesis HisG C-terminal" evidence="9">
    <location>
        <begin position="293"/>
        <end position="375"/>
    </location>
</feature>
<evidence type="ECO:0000259" key="9">
    <source>
        <dbReference type="Pfam" id="PF08029"/>
    </source>
</evidence>